<dbReference type="InterPro" id="IPR051532">
    <property type="entry name" value="Ester_Hydrolysis_Enzymes"/>
</dbReference>
<dbReference type="PANTHER" id="PTHR30383">
    <property type="entry name" value="THIOESTERASE 1/PROTEASE 1/LYSOPHOSPHOLIPASE L1"/>
    <property type="match status" value="1"/>
</dbReference>
<dbReference type="Proteomes" id="UP000321154">
    <property type="component" value="Unassembled WGS sequence"/>
</dbReference>
<dbReference type="PANTHER" id="PTHR30383:SF5">
    <property type="entry name" value="SGNH HYDROLASE-TYPE ESTERASE DOMAIN-CONTAINING PROTEIN"/>
    <property type="match status" value="1"/>
</dbReference>
<dbReference type="Pfam" id="PF13472">
    <property type="entry name" value="Lipase_GDSL_2"/>
    <property type="match status" value="1"/>
</dbReference>
<reference evidence="2 3" key="1">
    <citation type="submission" date="2019-07" db="EMBL/GenBank/DDBJ databases">
        <title>Whole genome shotgun sequence of Frigoribacterium faeni NBRC 103066.</title>
        <authorList>
            <person name="Hosoyama A."/>
            <person name="Uohara A."/>
            <person name="Ohji S."/>
            <person name="Ichikawa N."/>
        </authorList>
    </citation>
    <scope>NUCLEOTIDE SEQUENCE [LARGE SCALE GENOMIC DNA]</scope>
    <source>
        <strain evidence="2 3">NBRC 103066</strain>
    </source>
</reference>
<dbReference type="SUPFAM" id="SSF52266">
    <property type="entry name" value="SGNH hydrolase"/>
    <property type="match status" value="1"/>
</dbReference>
<protein>
    <recommendedName>
        <fullName evidence="1">SGNH hydrolase-type esterase domain-containing protein</fullName>
    </recommendedName>
</protein>
<evidence type="ECO:0000313" key="2">
    <source>
        <dbReference type="EMBL" id="GEK83004.1"/>
    </source>
</evidence>
<dbReference type="EMBL" id="BJUV01000010">
    <property type="protein sequence ID" value="GEK83004.1"/>
    <property type="molecule type" value="Genomic_DNA"/>
</dbReference>
<evidence type="ECO:0000313" key="3">
    <source>
        <dbReference type="Proteomes" id="UP000321154"/>
    </source>
</evidence>
<organism evidence="2 3">
    <name type="scientific">Frigoribacterium faeni</name>
    <dbReference type="NCBI Taxonomy" id="145483"/>
    <lineage>
        <taxon>Bacteria</taxon>
        <taxon>Bacillati</taxon>
        <taxon>Actinomycetota</taxon>
        <taxon>Actinomycetes</taxon>
        <taxon>Micrococcales</taxon>
        <taxon>Microbacteriaceae</taxon>
        <taxon>Frigoribacterium</taxon>
    </lineage>
</organism>
<name>A0ABQ0UNE7_9MICO</name>
<dbReference type="Gene3D" id="3.40.50.1110">
    <property type="entry name" value="SGNH hydrolase"/>
    <property type="match status" value="1"/>
</dbReference>
<keyword evidence="3" id="KW-1185">Reference proteome</keyword>
<dbReference type="InterPro" id="IPR013830">
    <property type="entry name" value="SGNH_hydro"/>
</dbReference>
<accession>A0ABQ0UNE7</accession>
<comment type="caution">
    <text evidence="2">The sequence shown here is derived from an EMBL/GenBank/DDBJ whole genome shotgun (WGS) entry which is preliminary data.</text>
</comment>
<feature type="domain" description="SGNH hydrolase-type esterase" evidence="1">
    <location>
        <begin position="75"/>
        <end position="240"/>
    </location>
</feature>
<gene>
    <name evidence="2" type="ORF">FFA01_13130</name>
</gene>
<sequence>MSKSAYIRGMPSRTTLAFLSGVGTTLAGAGGVFALYRHFAGQQRAAASDLNSKLPVHSAWWRARVDKKGALLYVALGDSAAQGIGASNPARSYVGRLSAAIRHATHSSLRMVNLSVSGSTTWLCRKDQVPKLADYEPDIVTVAIGANDIIDFTAESFEKNIRAIYSALPSHAIVADLPAMWLPDRERKVAEANAIVRRVAGELGLIVAPLYDTTRRQGLVRTFRNSAGDLFHPNDRGYRVWASAFEPAVTARLTQLAADRT</sequence>
<evidence type="ECO:0000259" key="1">
    <source>
        <dbReference type="Pfam" id="PF13472"/>
    </source>
</evidence>
<proteinExistence type="predicted"/>
<dbReference type="InterPro" id="IPR036514">
    <property type="entry name" value="SGNH_hydro_sf"/>
</dbReference>